<dbReference type="Pfam" id="PF05600">
    <property type="entry name" value="CDK5RAP3"/>
    <property type="match status" value="1"/>
</dbReference>
<dbReference type="EMBL" id="RQTK01000016">
    <property type="protein sequence ID" value="RUS91241.1"/>
    <property type="molecule type" value="Genomic_DNA"/>
</dbReference>
<evidence type="ECO:0000256" key="1">
    <source>
        <dbReference type="ARBA" id="ARBA00007478"/>
    </source>
</evidence>
<dbReference type="GO" id="GO:0007346">
    <property type="term" value="P:regulation of mitotic cell cycle"/>
    <property type="evidence" value="ECO:0007669"/>
    <property type="project" value="TreeGrafter"/>
</dbReference>
<dbReference type="GO" id="GO:0012505">
    <property type="term" value="C:endomembrane system"/>
    <property type="evidence" value="ECO:0007669"/>
    <property type="project" value="TreeGrafter"/>
</dbReference>
<dbReference type="PANTHER" id="PTHR14894">
    <property type="entry name" value="CDK5 REGULATORY SUBUNIT-ASSOCIATED PROTEIN 3"/>
    <property type="match status" value="1"/>
</dbReference>
<accession>A0A3S1BLL2</accession>
<comment type="caution">
    <text evidence="2">The sequence shown here is derived from an EMBL/GenBank/DDBJ whole genome shotgun (WGS) entry which is preliminary data.</text>
</comment>
<evidence type="ECO:0008006" key="4">
    <source>
        <dbReference type="Google" id="ProtNLM"/>
    </source>
</evidence>
<reference evidence="2 3" key="1">
    <citation type="submission" date="2019-01" db="EMBL/GenBank/DDBJ databases">
        <title>A draft genome assembly of the solar-powered sea slug Elysia chlorotica.</title>
        <authorList>
            <person name="Cai H."/>
            <person name="Li Q."/>
            <person name="Fang X."/>
            <person name="Li J."/>
            <person name="Curtis N.E."/>
            <person name="Altenburger A."/>
            <person name="Shibata T."/>
            <person name="Feng M."/>
            <person name="Maeda T."/>
            <person name="Schwartz J.A."/>
            <person name="Shigenobu S."/>
            <person name="Lundholm N."/>
            <person name="Nishiyama T."/>
            <person name="Yang H."/>
            <person name="Hasebe M."/>
            <person name="Li S."/>
            <person name="Pierce S.K."/>
            <person name="Wang J."/>
        </authorList>
    </citation>
    <scope>NUCLEOTIDE SEQUENCE [LARGE SCALE GENOMIC DNA]</scope>
    <source>
        <strain evidence="2">EC2010</strain>
        <tissue evidence="2">Whole organism of an adult</tissue>
    </source>
</reference>
<dbReference type="Proteomes" id="UP000271974">
    <property type="component" value="Unassembled WGS sequence"/>
</dbReference>
<gene>
    <name evidence="2" type="ORF">EGW08_001047</name>
</gene>
<organism evidence="2 3">
    <name type="scientific">Elysia chlorotica</name>
    <name type="common">Eastern emerald elysia</name>
    <name type="synonym">Sea slug</name>
    <dbReference type="NCBI Taxonomy" id="188477"/>
    <lineage>
        <taxon>Eukaryota</taxon>
        <taxon>Metazoa</taxon>
        <taxon>Spiralia</taxon>
        <taxon>Lophotrochozoa</taxon>
        <taxon>Mollusca</taxon>
        <taxon>Gastropoda</taxon>
        <taxon>Heterobranchia</taxon>
        <taxon>Euthyneura</taxon>
        <taxon>Panpulmonata</taxon>
        <taxon>Sacoglossa</taxon>
        <taxon>Placobranchoidea</taxon>
        <taxon>Plakobranchidae</taxon>
        <taxon>Elysia</taxon>
    </lineage>
</organism>
<proteinExistence type="inferred from homology"/>
<dbReference type="InterPro" id="IPR008491">
    <property type="entry name" value="CDK5RAP3"/>
</dbReference>
<name>A0A3S1BLL2_ELYCH</name>
<dbReference type="AlphaFoldDB" id="A0A3S1BLL2"/>
<comment type="similarity">
    <text evidence="1">Belongs to the CDK5RAP3 family.</text>
</comment>
<evidence type="ECO:0000313" key="2">
    <source>
        <dbReference type="EMBL" id="RUS91241.1"/>
    </source>
</evidence>
<dbReference type="PANTHER" id="PTHR14894:SF0">
    <property type="entry name" value="CDK5 REGULATORY SUBUNIT-ASSOCIATED PROTEIN 3"/>
    <property type="match status" value="1"/>
</dbReference>
<dbReference type="OrthoDB" id="340432at2759"/>
<sequence length="414" mass="46326">MKLYEKDGTYLAEAALTIVRNVNYEVPAIKKQISKCQQTQKDCLRKENEYTSSIVDLQKQYSLSCKQLGIKGDKIKTELAGLIKDLPSELHKFADSAKSLDQAVMFYDKFSSFLLGSSEMTSQNVPLLKHLISNGNTTTFQWRTGRKPSQVEDQTVSIDLSDEAEATTEGDADIDWGATDAVDFGDQIDFDLGDITIESGGVLATEGEVVLENPDIDTIDWSVVDDVAVSSSDKKDGNDDEDIAKGKDALSILDNPETRNIFVDDLLELQSFLSQRLHELNHRSGESSHMATAPSDLHLGEAKVEVMLSNVKDILDQLTAHQMQHLLLIRDSPRYVDRLRDSLRQKLSLADKMALAKIEMASMRQEAQTEEKELGPQLDLQRKQTKLIKKQLESEISKKYSDRKVNIIGEVNTL</sequence>
<keyword evidence="3" id="KW-1185">Reference proteome</keyword>
<dbReference type="STRING" id="188477.A0A3S1BLL2"/>
<evidence type="ECO:0000313" key="3">
    <source>
        <dbReference type="Proteomes" id="UP000271974"/>
    </source>
</evidence>
<protein>
    <recommendedName>
        <fullName evidence="4">CDK5 regulatory subunit-associated protein 3</fullName>
    </recommendedName>
</protein>